<organism evidence="1">
    <name type="scientific">Fusarium oxysporum f. sp. pisi HDV247</name>
    <dbReference type="NCBI Taxonomy" id="1080344"/>
    <lineage>
        <taxon>Eukaryota</taxon>
        <taxon>Fungi</taxon>
        <taxon>Dikarya</taxon>
        <taxon>Ascomycota</taxon>
        <taxon>Pezizomycotina</taxon>
        <taxon>Sordariomycetes</taxon>
        <taxon>Hypocreomycetidae</taxon>
        <taxon>Hypocreales</taxon>
        <taxon>Nectriaceae</taxon>
        <taxon>Fusarium</taxon>
        <taxon>Fusarium oxysporum species complex</taxon>
    </lineage>
</organism>
<dbReference type="AlphaFoldDB" id="W9NSS4"/>
<evidence type="ECO:0000313" key="1">
    <source>
        <dbReference type="EMBL" id="EXA35909.1"/>
    </source>
</evidence>
<dbReference type="Proteomes" id="UP000030751">
    <property type="component" value="Unassembled WGS sequence"/>
</dbReference>
<name>W9NSS4_FUSOX</name>
<reference evidence="1" key="2">
    <citation type="submission" date="2012-05" db="EMBL/GenBank/DDBJ databases">
        <title>Annotation of the Genome Sequence of Fusarium oxysporum HDV247.</title>
        <authorList>
            <consortium name="The Broad Institute Genomics Platform"/>
            <person name="Ma L.-J."/>
            <person name="Corby-Kistler H."/>
            <person name="Broz K."/>
            <person name="Gale L.R."/>
            <person name="Jonkers W."/>
            <person name="O'Donnell K."/>
            <person name="Ploetz R."/>
            <person name="Steinberg C."/>
            <person name="Schwartz D.C."/>
            <person name="VanEtten H."/>
            <person name="Zhou S."/>
            <person name="Young S.K."/>
            <person name="Zeng Q."/>
            <person name="Gargeya S."/>
            <person name="Fitzgerald M."/>
            <person name="Abouelleil A."/>
            <person name="Alvarado L."/>
            <person name="Chapman S.B."/>
            <person name="Gainer-Dewar J."/>
            <person name="Goldberg J."/>
            <person name="Griggs A."/>
            <person name="Gujja S."/>
            <person name="Hansen M."/>
            <person name="Howarth C."/>
            <person name="Imamovic A."/>
            <person name="Ireland A."/>
            <person name="Larimer J."/>
            <person name="McCowan C."/>
            <person name="Murphy C."/>
            <person name="Pearson M."/>
            <person name="Poon T.W."/>
            <person name="Priest M."/>
            <person name="Roberts A."/>
            <person name="Saif S."/>
            <person name="Shea T."/>
            <person name="Sykes S."/>
            <person name="Wortman J."/>
            <person name="Nusbaum C."/>
            <person name="Birren B."/>
        </authorList>
    </citation>
    <scope>NUCLEOTIDE SEQUENCE</scope>
    <source>
        <strain evidence="1">HDV247</strain>
    </source>
</reference>
<accession>W9NSS4</accession>
<gene>
    <name evidence="1" type="ORF">FOVG_13026</name>
</gene>
<proteinExistence type="predicted"/>
<sequence length="52" mass="5603">MTEAEANRTHLIQATGVFSLSAALHSTVSRVGRLRINGSGRLEQGQRTVVLL</sequence>
<dbReference type="HOGENOM" id="CLU_3087273_0_0_1"/>
<dbReference type="EMBL" id="JH650977">
    <property type="protein sequence ID" value="EXA35909.1"/>
    <property type="molecule type" value="Genomic_DNA"/>
</dbReference>
<reference evidence="1" key="1">
    <citation type="submission" date="2011-10" db="EMBL/GenBank/DDBJ databases">
        <title>The Genome Sequence of Fusarium oxysporum HDV247.</title>
        <authorList>
            <consortium name="The Broad Institute Genome Sequencing Platform"/>
            <person name="Ma L.-J."/>
            <person name="Gale L.R."/>
            <person name="Schwartz D.C."/>
            <person name="Zhou S."/>
            <person name="Corby-Kistler H."/>
            <person name="Young S.K."/>
            <person name="Zeng Q."/>
            <person name="Gargeya S."/>
            <person name="Fitzgerald M."/>
            <person name="Haas B."/>
            <person name="Abouelleil A."/>
            <person name="Alvarado L."/>
            <person name="Arachchi H.M."/>
            <person name="Berlin A."/>
            <person name="Brown A."/>
            <person name="Chapman S.B."/>
            <person name="Chen Z."/>
            <person name="Dunbar C."/>
            <person name="Freedman E."/>
            <person name="Gearin G."/>
            <person name="Goldberg J."/>
            <person name="Griggs A."/>
            <person name="Gujja S."/>
            <person name="Heiman D."/>
            <person name="Howarth C."/>
            <person name="Larson L."/>
            <person name="Lui A."/>
            <person name="MacDonald P.J.P."/>
            <person name="Montmayeur A."/>
            <person name="Murphy C."/>
            <person name="Neiman D."/>
            <person name="Pearson M."/>
            <person name="Priest M."/>
            <person name="Roberts A."/>
            <person name="Saif S."/>
            <person name="Shea T."/>
            <person name="Shenoy N."/>
            <person name="Sisk P."/>
            <person name="Stolte C."/>
            <person name="Sykes S."/>
            <person name="Wortman J."/>
            <person name="Nusbaum C."/>
            <person name="Birren B."/>
        </authorList>
    </citation>
    <scope>NUCLEOTIDE SEQUENCE [LARGE SCALE GENOMIC DNA]</scope>
    <source>
        <strain evidence="1">HDV247</strain>
    </source>
</reference>
<protein>
    <submittedName>
        <fullName evidence="1">Uncharacterized protein</fullName>
    </submittedName>
</protein>